<dbReference type="AlphaFoldDB" id="A0A8B9M4S0"/>
<evidence type="ECO:0000256" key="1">
    <source>
        <dbReference type="ARBA" id="ARBA00003884"/>
    </source>
</evidence>
<comment type="function">
    <text evidence="1">Suppresses cannabinoid receptor CNR1-mediated tonic inhibition of voltage-gated calcium channels.</text>
</comment>
<evidence type="ECO:0000256" key="3">
    <source>
        <dbReference type="ARBA" id="ARBA00015651"/>
    </source>
</evidence>
<dbReference type="Pfam" id="PF15043">
    <property type="entry name" value="CNRIP1"/>
    <property type="match status" value="1"/>
</dbReference>
<feature type="region of interest" description="Disordered" evidence="5">
    <location>
        <begin position="21"/>
        <end position="94"/>
    </location>
</feature>
<proteinExistence type="inferred from homology"/>
<evidence type="ECO:0000313" key="7">
    <source>
        <dbReference type="Proteomes" id="UP000694541"/>
    </source>
</evidence>
<evidence type="ECO:0000256" key="2">
    <source>
        <dbReference type="ARBA" id="ARBA00007288"/>
    </source>
</evidence>
<comment type="similarity">
    <text evidence="2">Belongs to the CNRIP family.</text>
</comment>
<name>A0A8B9M4S0_9AVES</name>
<dbReference type="PANTHER" id="PTHR31952:SF1">
    <property type="entry name" value="CB1 CANNABINOID RECEPTOR-INTERACTING PROTEIN 1"/>
    <property type="match status" value="1"/>
</dbReference>
<evidence type="ECO:0000256" key="4">
    <source>
        <dbReference type="ARBA" id="ARBA00026030"/>
    </source>
</evidence>
<comment type="subunit">
    <text evidence="4">Interacts with the cannabinoid receptor CNR1 (via C-terminus). Does not interact with cannabinoid receptor CNR2.</text>
</comment>
<dbReference type="Ensembl" id="ENSANIT00000002813.1">
    <property type="protein sequence ID" value="ENSANIP00000002724.1"/>
    <property type="gene ID" value="ENSANIG00000001879.1"/>
</dbReference>
<accession>A0A8B9M4S0</accession>
<dbReference type="Proteomes" id="UP000694541">
    <property type="component" value="Unplaced"/>
</dbReference>
<reference evidence="6" key="2">
    <citation type="submission" date="2025-09" db="UniProtKB">
        <authorList>
            <consortium name="Ensembl"/>
        </authorList>
    </citation>
    <scope>IDENTIFICATION</scope>
</reference>
<dbReference type="GO" id="GO:0031718">
    <property type="term" value="F:type 1 cannabinoid receptor binding"/>
    <property type="evidence" value="ECO:0007669"/>
    <property type="project" value="TreeGrafter"/>
</dbReference>
<reference evidence="6" key="1">
    <citation type="submission" date="2025-08" db="UniProtKB">
        <authorList>
            <consortium name="Ensembl"/>
        </authorList>
    </citation>
    <scope>IDENTIFICATION</scope>
</reference>
<evidence type="ECO:0000313" key="6">
    <source>
        <dbReference type="Ensembl" id="ENSANIP00000002724.1"/>
    </source>
</evidence>
<keyword evidence="7" id="KW-1185">Reference proteome</keyword>
<organism evidence="6 7">
    <name type="scientific">Accipiter nisus</name>
    <name type="common">Eurasian sparrowhawk</name>
    <dbReference type="NCBI Taxonomy" id="211598"/>
    <lineage>
        <taxon>Eukaryota</taxon>
        <taxon>Metazoa</taxon>
        <taxon>Chordata</taxon>
        <taxon>Craniata</taxon>
        <taxon>Vertebrata</taxon>
        <taxon>Euteleostomi</taxon>
        <taxon>Archelosauria</taxon>
        <taxon>Archosauria</taxon>
        <taxon>Dinosauria</taxon>
        <taxon>Saurischia</taxon>
        <taxon>Theropoda</taxon>
        <taxon>Coelurosauria</taxon>
        <taxon>Aves</taxon>
        <taxon>Neognathae</taxon>
        <taxon>Neoaves</taxon>
        <taxon>Telluraves</taxon>
        <taxon>Accipitrimorphae</taxon>
        <taxon>Accipitriformes</taxon>
        <taxon>Accipitridae</taxon>
        <taxon>Accipitrinae</taxon>
        <taxon>Accipiter</taxon>
    </lineage>
</organism>
<sequence length="252" mass="27943">MSPNPCDGEEGCVHPLPRCRAAIRGGKNPNISSASFGKGWAGWDPAAPPLPPPSSSSSPSQPRSPLPASRLPRRGRDERRGRSPPPRRQAMDDIPGLVKISVSLKIQPNDGAVYFKVDGQRFGQNRTIKLLTGAKYKIEVALRPGTVQATTMGIGGINVPLEEKSRDAQVASYTGIYDTEGVPHTKSGERQPIQVNMQFNDIGVFETVWQVKFYNYHKRDHCQWGNSFGSIEYECKPNETRSLMWINKETFH</sequence>
<protein>
    <recommendedName>
        <fullName evidence="3">CB1 cannabinoid receptor-interacting protein 1</fullName>
    </recommendedName>
</protein>
<dbReference type="GO" id="GO:0005886">
    <property type="term" value="C:plasma membrane"/>
    <property type="evidence" value="ECO:0007669"/>
    <property type="project" value="TreeGrafter"/>
</dbReference>
<evidence type="ECO:0000256" key="5">
    <source>
        <dbReference type="SAM" id="MobiDB-lite"/>
    </source>
</evidence>
<feature type="compositionally biased region" description="Low complexity" evidence="5">
    <location>
        <begin position="55"/>
        <end position="70"/>
    </location>
</feature>
<dbReference type="PANTHER" id="PTHR31952">
    <property type="entry name" value="CB1 CANNABINOID RECEPTOR-INTERACTING PROTEIN 1"/>
    <property type="match status" value="1"/>
</dbReference>
<dbReference type="InterPro" id="IPR029204">
    <property type="entry name" value="CNRIP1"/>
</dbReference>